<dbReference type="Gene3D" id="3.10.50.40">
    <property type="match status" value="1"/>
</dbReference>
<evidence type="ECO:0000256" key="1">
    <source>
        <dbReference type="ARBA" id="ARBA00000971"/>
    </source>
</evidence>
<proteinExistence type="predicted"/>
<dbReference type="InterPro" id="IPR046357">
    <property type="entry name" value="PPIase_dom_sf"/>
</dbReference>
<feature type="compositionally biased region" description="Basic residues" evidence="6">
    <location>
        <begin position="834"/>
        <end position="846"/>
    </location>
</feature>
<evidence type="ECO:0000256" key="7">
    <source>
        <dbReference type="SAM" id="Phobius"/>
    </source>
</evidence>
<dbReference type="GO" id="GO:0003755">
    <property type="term" value="F:peptidyl-prolyl cis-trans isomerase activity"/>
    <property type="evidence" value="ECO:0007669"/>
    <property type="project" value="UniProtKB-KW"/>
</dbReference>
<gene>
    <name evidence="9" type="ORF">Tci_000557</name>
</gene>
<evidence type="ECO:0000313" key="9">
    <source>
        <dbReference type="EMBL" id="GEU28579.1"/>
    </source>
</evidence>
<dbReference type="EC" id="5.2.1.8" evidence="2 5"/>
<dbReference type="EMBL" id="BKCJ010000009">
    <property type="protein sequence ID" value="GEU28579.1"/>
    <property type="molecule type" value="Genomic_DNA"/>
</dbReference>
<keyword evidence="4 5" id="KW-0413">Isomerase</keyword>
<dbReference type="Pfam" id="PF00254">
    <property type="entry name" value="FKBP_C"/>
    <property type="match status" value="1"/>
</dbReference>
<feature type="region of interest" description="Disordered" evidence="6">
    <location>
        <begin position="1401"/>
        <end position="1450"/>
    </location>
</feature>
<evidence type="ECO:0000256" key="6">
    <source>
        <dbReference type="SAM" id="MobiDB-lite"/>
    </source>
</evidence>
<feature type="region of interest" description="Disordered" evidence="6">
    <location>
        <begin position="962"/>
        <end position="981"/>
    </location>
</feature>
<organism evidence="9">
    <name type="scientific">Tanacetum cinerariifolium</name>
    <name type="common">Dalmatian daisy</name>
    <name type="synonym">Chrysanthemum cinerariifolium</name>
    <dbReference type="NCBI Taxonomy" id="118510"/>
    <lineage>
        <taxon>Eukaryota</taxon>
        <taxon>Viridiplantae</taxon>
        <taxon>Streptophyta</taxon>
        <taxon>Embryophyta</taxon>
        <taxon>Tracheophyta</taxon>
        <taxon>Spermatophyta</taxon>
        <taxon>Magnoliopsida</taxon>
        <taxon>eudicotyledons</taxon>
        <taxon>Gunneridae</taxon>
        <taxon>Pentapetalae</taxon>
        <taxon>asterids</taxon>
        <taxon>campanulids</taxon>
        <taxon>Asterales</taxon>
        <taxon>Asteraceae</taxon>
        <taxon>Asteroideae</taxon>
        <taxon>Anthemideae</taxon>
        <taxon>Anthemidinae</taxon>
        <taxon>Tanacetum</taxon>
    </lineage>
</organism>
<feature type="compositionally biased region" description="Basic residues" evidence="6">
    <location>
        <begin position="785"/>
        <end position="797"/>
    </location>
</feature>
<sequence length="2160" mass="230113">MGRYLCGKAGSIPAAVGNGEGDDAEAEAEAEVEAAAREAVIPAHAGIHTPASFAPSARISACAGSRMVVPLFKSCAGGVCLILPAPVRERIGQSAPGWHARCKLGIGQHAAAQRLFDGGAVHVRRAADEDQFIETVAVRFHPCGDDGVAIGVARGGPAGAGQVEEGAKALRMQRTPLAQHEAFDAVLLGFGRMEAGQLARPAGHPACLFQVEPAGAQDLVQRHPAPFRQHDGGRRIEGLDDGAYFAQLVDGNQVGLADDDDVGKFDLLGQQRGQRAVVIVARALAALGQEVGAVVVVQQVDGVHHRDHGVDAGDVVERVAVFVGKVERGRHRHRLAHARRFDQQVIEAVLARQLAHLQQQVFTQRAADAAVAHLDHFFLGARQRGASIVRAMAQQRRVDIDLAHVVDDDSDPQAVAVGQDVVEQGGLARAQKTGQNGYGQAGIGRVALPLLFLRAVRAGALDQEVHFLALEAGGQRQRARQGNVREARHFVAAGALEVRMFVRVVAGAGAEAPHLVAAGNPVHQFVFGEPFEHAVQRDRVERFIREQGLDFVVGQGFLLAHQEVEYRHPLPGDTGAGSAYQRFCLVGGGCVHRMVIRWPSWMLPPRILPCSAMALLCPTAPPASAANRPSQHVINGERITKPPRSTRHYSKDQQLPKAETMNAYDSAARTTQSINATANGSQISLIGAQQNDLLRALSRDDLLALFSELELVALPAVRHGRRRHDRDRCCRPRRRGGRGPVSDRTCVVLGSGGSGRLRLPPAHRYAARRVLRRRPAGPATDALHQRHVRPAGAKRGRQPSYQHRTKAVPVVARTPRPFDDQRTEGDAGNDRQHAGRAPRKRDRRGRQAVGRGFDFLPPRLRDGDRSGRHGSARRQLLPGQPHESGSHGTAGSVRKSGKLMQYAGRRVHQEAAEVHPRGSAGGHGVQLALDQLVPGIGPTCGQLRFLRRTGIHRPLDSDFLTVQSAGGSNHSSHGRPGNRSRPCKIAAKLQFRTDIYLRHPPVSPLPMPPMWSTNFTKNALAGLTTSFALVPECIAFALVAHLNPLVGLGDRGAGRPARRAVFSGHRGRIRRHHAAVWRAAARQAGQHGAAPGHAGLCQRPGDRDRLVPAATLQGRRPVAARPSPGMDGRPGGADHGRRLPAAAPDQGSAAGAGGHRGCGLVVRTAAPAGAHAGRHGHHCRRLAVVQFAAGAADHGHRAHRAAVCAADGSGGSAGNAADRHHDPAVHPVPVATDRAHPAGGAGGGDVRGGPADLCLELAASAGQGAAPRRPADRGGDGHYRGHRPGRGRAVRDRDCRAQLCLAPCARNPYRCGRGRPRRQTLHGARHAVLCVDCPLQRPVRRARRSADGDSRLPRPAPCRPFRRGGRLHAERAVRARGQAPAGRAPVRALRATARTRGRIGDGLTRLSDTTARGDGVGDRASASCYRRGAGHGHDAHQRQRRPAAASSQPDQNIRMQIATIISLAGSITCVGLFSKQKEWVLAAAFVFAAAFTTFAAFRPSFIPGYIVPWRVWRGMLPAHFAQPSTRDNDMKKMLTLSALGLALALGLAGCGGGGGDDAVTVPTVPDTITLQKIDTVTGTGAEAVAGKAVTVHYTGYLYDASKTGMKGARFDTSVGSLPLGFVVGDGRLIKGFDEGVRGMKVGGKRTVIIPASMGYGNKAMGTIPANANLVFDIELLTRCDGRCHAGAVGRIGLGTVMDMAFLHRCRDAADGARRVLEQQLLLFLRQQAEQVAGLRVVIGVHAVVPVRGRAFQRQRRLGKFRILHPLATAVRLVRRAAAVIAVDAHRAVAVVAVERALGRVDGDRVVIHAQAVAGRVAVREQARLQHLVGRKTHARHHVGRRESRLLHFRKIVFRIAIEFQHAHVDQRVVLVRPHLGQVERVVRHLGGVGLGHDLHGQLPAREIAVFDGVEQVALRAFAVAAHELGGFGVAQIGDALLAHEVELDPEPLVFRADEAEGMAAEAVHVAVALGYAAVAHDDGDLVQRFGQQSPEVPVVFGRTQVGFRIAFDHVVEVGELERIAEEEHGRVVAHDVPVALLGIELDGEAADVAFGIGRAALAGHGGKAHEDVGLLAHFRKQRGARVLGDVVGHRKGAVGARALGVHAALGDHFAREVRQLFQVPHVLQQDGTARAGGLGVLVVDDGRAGSGGEVLHGPSLGRWG</sequence>
<dbReference type="PANTHER" id="PTHR43811:SF19">
    <property type="entry name" value="39 KDA FK506-BINDING NUCLEAR PROTEIN"/>
    <property type="match status" value="1"/>
</dbReference>
<keyword evidence="7" id="KW-1133">Transmembrane helix</keyword>
<evidence type="ECO:0000259" key="8">
    <source>
        <dbReference type="PROSITE" id="PS50059"/>
    </source>
</evidence>
<feature type="compositionally biased region" description="Basic and acidic residues" evidence="6">
    <location>
        <begin position="816"/>
        <end position="833"/>
    </location>
</feature>
<dbReference type="InterPro" id="IPR001179">
    <property type="entry name" value="PPIase_FKBP_dom"/>
</dbReference>
<comment type="caution">
    <text evidence="9">The sequence shown here is derived from an EMBL/GenBank/DDBJ whole genome shotgun (WGS) entry which is preliminary data.</text>
</comment>
<feature type="compositionally biased region" description="Basic residues" evidence="6">
    <location>
        <begin position="972"/>
        <end position="981"/>
    </location>
</feature>
<evidence type="ECO:0000256" key="3">
    <source>
        <dbReference type="ARBA" id="ARBA00023110"/>
    </source>
</evidence>
<keyword evidence="3 5" id="KW-0697">Rotamase</keyword>
<feature type="region of interest" description="Disordered" evidence="6">
    <location>
        <begin position="1341"/>
        <end position="1364"/>
    </location>
</feature>
<feature type="region of interest" description="Disordered" evidence="6">
    <location>
        <begin position="1261"/>
        <end position="1290"/>
    </location>
</feature>
<protein>
    <recommendedName>
        <fullName evidence="2 5">peptidylprolyl isomerase</fullName>
        <ecNumber evidence="2 5">5.2.1.8</ecNumber>
    </recommendedName>
</protein>
<feature type="transmembrane region" description="Helical" evidence="7">
    <location>
        <begin position="1480"/>
        <end position="1497"/>
    </location>
</feature>
<feature type="region of interest" description="Disordered" evidence="6">
    <location>
        <begin position="771"/>
        <end position="895"/>
    </location>
</feature>
<feature type="compositionally biased region" description="Basic and acidic residues" evidence="6">
    <location>
        <begin position="1269"/>
        <end position="1279"/>
    </location>
</feature>
<dbReference type="PROSITE" id="PS50059">
    <property type="entry name" value="FKBP_PPIASE"/>
    <property type="match status" value="1"/>
</dbReference>
<keyword evidence="7" id="KW-0472">Membrane</keyword>
<name>A0A699GFC5_TANCI</name>
<feature type="compositionally biased region" description="Polar residues" evidence="6">
    <location>
        <begin position="962"/>
        <end position="971"/>
    </location>
</feature>
<dbReference type="SUPFAM" id="SSF54534">
    <property type="entry name" value="FKBP-like"/>
    <property type="match status" value="1"/>
</dbReference>
<keyword evidence="7" id="KW-0812">Transmembrane</keyword>
<dbReference type="PANTHER" id="PTHR43811">
    <property type="entry name" value="FKBP-TYPE PEPTIDYL-PROLYL CIS-TRANS ISOMERASE FKPA"/>
    <property type="match status" value="1"/>
</dbReference>
<reference evidence="9" key="1">
    <citation type="journal article" date="2019" name="Sci. Rep.">
        <title>Draft genome of Tanacetum cinerariifolium, the natural source of mosquito coil.</title>
        <authorList>
            <person name="Yamashiro T."/>
            <person name="Shiraishi A."/>
            <person name="Satake H."/>
            <person name="Nakayama K."/>
        </authorList>
    </citation>
    <scope>NUCLEOTIDE SEQUENCE</scope>
</reference>
<feature type="domain" description="PPIase FKBP-type" evidence="8">
    <location>
        <begin position="1586"/>
        <end position="1679"/>
    </location>
</feature>
<evidence type="ECO:0000256" key="5">
    <source>
        <dbReference type="PROSITE-ProRule" id="PRU00277"/>
    </source>
</evidence>
<evidence type="ECO:0000256" key="4">
    <source>
        <dbReference type="ARBA" id="ARBA00023235"/>
    </source>
</evidence>
<comment type="catalytic activity">
    <reaction evidence="1 5">
        <text>[protein]-peptidylproline (omega=180) = [protein]-peptidylproline (omega=0)</text>
        <dbReference type="Rhea" id="RHEA:16237"/>
        <dbReference type="Rhea" id="RHEA-COMP:10747"/>
        <dbReference type="Rhea" id="RHEA-COMP:10748"/>
        <dbReference type="ChEBI" id="CHEBI:83833"/>
        <dbReference type="ChEBI" id="CHEBI:83834"/>
        <dbReference type="EC" id="5.2.1.8"/>
    </reaction>
</comment>
<accession>A0A699GFC5</accession>
<feature type="region of interest" description="Disordered" evidence="6">
    <location>
        <begin position="1113"/>
        <end position="1155"/>
    </location>
</feature>
<evidence type="ECO:0000256" key="2">
    <source>
        <dbReference type="ARBA" id="ARBA00013194"/>
    </source>
</evidence>
<feature type="transmembrane region" description="Helical" evidence="7">
    <location>
        <begin position="1455"/>
        <end position="1473"/>
    </location>
</feature>